<proteinExistence type="predicted"/>
<evidence type="ECO:0008006" key="2">
    <source>
        <dbReference type="Google" id="ProtNLM"/>
    </source>
</evidence>
<protein>
    <recommendedName>
        <fullName evidence="2">Terminase large subunit gp17-like C-terminal domain-containing protein</fullName>
    </recommendedName>
</protein>
<comment type="caution">
    <text evidence="1">The sequence shown here is derived from an EMBL/GenBank/DDBJ whole genome shotgun (WGS) entry which is preliminary data.</text>
</comment>
<evidence type="ECO:0000313" key="1">
    <source>
        <dbReference type="EMBL" id="KKK90786.1"/>
    </source>
</evidence>
<dbReference type="AlphaFoldDB" id="A0A0F9C281"/>
<reference evidence="1" key="1">
    <citation type="journal article" date="2015" name="Nature">
        <title>Complex archaea that bridge the gap between prokaryotes and eukaryotes.</title>
        <authorList>
            <person name="Spang A."/>
            <person name="Saw J.H."/>
            <person name="Jorgensen S.L."/>
            <person name="Zaremba-Niedzwiedzka K."/>
            <person name="Martijn J."/>
            <person name="Lind A.E."/>
            <person name="van Eijk R."/>
            <person name="Schleper C."/>
            <person name="Guy L."/>
            <person name="Ettema T.J."/>
        </authorList>
    </citation>
    <scope>NUCLEOTIDE SEQUENCE</scope>
</reference>
<gene>
    <name evidence="1" type="ORF">LCGC14_2719510</name>
</gene>
<accession>A0A0F9C281</accession>
<sequence length="342" mass="38943">SYTGTEILLDEADFHERFGASYEALLPLIHDTGGRLFAVSTPNFDLVDSPFRQVFQKSSHQLYLGYYDRPGRTDETYQYAEAQSQDKARFEKENSRTAEEALAPPRTRAFFEPGSLTAMMAETMPAREVLGPLSIWREPVVAGKYILAADTAWGVTGSYNCGAIFDAKTWDQVAELHGRLHPNEMAYELWQLHKKYNHAYMVLERAGEGQERDGESVVVVDKVEELMEACECHTQGYISTRMFYYDWKSLDPQRPGWQTDSKTRPDMLGEFREAVRGRELIIRSREGVTEMMTFVRNDKGRPEASKGAYDDRVMTYAEAWAVRDIANFGMGSAPKQTVTGTW</sequence>
<dbReference type="Gene3D" id="3.30.420.240">
    <property type="match status" value="1"/>
</dbReference>
<organism evidence="1">
    <name type="scientific">marine sediment metagenome</name>
    <dbReference type="NCBI Taxonomy" id="412755"/>
    <lineage>
        <taxon>unclassified sequences</taxon>
        <taxon>metagenomes</taxon>
        <taxon>ecological metagenomes</taxon>
    </lineage>
</organism>
<dbReference type="Gene3D" id="3.40.50.300">
    <property type="entry name" value="P-loop containing nucleotide triphosphate hydrolases"/>
    <property type="match status" value="1"/>
</dbReference>
<dbReference type="EMBL" id="LAZR01048940">
    <property type="protein sequence ID" value="KKK90786.1"/>
    <property type="molecule type" value="Genomic_DNA"/>
</dbReference>
<name>A0A0F9C281_9ZZZZ</name>
<feature type="non-terminal residue" evidence="1">
    <location>
        <position position="1"/>
    </location>
</feature>
<dbReference type="InterPro" id="IPR027417">
    <property type="entry name" value="P-loop_NTPase"/>
</dbReference>